<name>A0ACC3NNR9_9PEZI</name>
<evidence type="ECO:0000313" key="2">
    <source>
        <dbReference type="Proteomes" id="UP001281147"/>
    </source>
</evidence>
<gene>
    <name evidence="1" type="ORF">LTR37_004736</name>
</gene>
<keyword evidence="2" id="KW-1185">Reference proteome</keyword>
<dbReference type="EMBL" id="JAUTXU010000029">
    <property type="protein sequence ID" value="KAK3718820.1"/>
    <property type="molecule type" value="Genomic_DNA"/>
</dbReference>
<dbReference type="Proteomes" id="UP001281147">
    <property type="component" value="Unassembled WGS sequence"/>
</dbReference>
<accession>A0ACC3NNR9</accession>
<evidence type="ECO:0000313" key="1">
    <source>
        <dbReference type="EMBL" id="KAK3718820.1"/>
    </source>
</evidence>
<protein>
    <submittedName>
        <fullName evidence="1">Uncharacterized protein</fullName>
    </submittedName>
</protein>
<comment type="caution">
    <text evidence="1">The sequence shown here is derived from an EMBL/GenBank/DDBJ whole genome shotgun (WGS) entry which is preliminary data.</text>
</comment>
<sequence length="190" mass="22150">MNQITRYQHDTRIVEERRPPPPSVHLEPLPHLPTPPPPPSAHHSVRRVESRRTSHAPSVHRSHYVEVEQDTSSSSSSSSSSSDDMRSRTTHKTAKTRKSSNTHRSSKSKATAPASEYSVHEKELRRERAYSRPKEEYETYRYVNAPPDVSRSRSRRDYHDDPRASRGSYARDTRIMIEDDHGRRQIEYRR</sequence>
<organism evidence="1 2">
    <name type="scientific">Vermiconidia calcicola</name>
    <dbReference type="NCBI Taxonomy" id="1690605"/>
    <lineage>
        <taxon>Eukaryota</taxon>
        <taxon>Fungi</taxon>
        <taxon>Dikarya</taxon>
        <taxon>Ascomycota</taxon>
        <taxon>Pezizomycotina</taxon>
        <taxon>Dothideomycetes</taxon>
        <taxon>Dothideomycetidae</taxon>
        <taxon>Mycosphaerellales</taxon>
        <taxon>Extremaceae</taxon>
        <taxon>Vermiconidia</taxon>
    </lineage>
</organism>
<reference evidence="1" key="1">
    <citation type="submission" date="2023-07" db="EMBL/GenBank/DDBJ databases">
        <title>Black Yeasts Isolated from many extreme environments.</title>
        <authorList>
            <person name="Coleine C."/>
            <person name="Stajich J.E."/>
            <person name="Selbmann L."/>
        </authorList>
    </citation>
    <scope>NUCLEOTIDE SEQUENCE</scope>
    <source>
        <strain evidence="1">CCFEE 5714</strain>
    </source>
</reference>
<proteinExistence type="predicted"/>